<evidence type="ECO:0000313" key="13">
    <source>
        <dbReference type="Proteomes" id="UP000007110"/>
    </source>
</evidence>
<keyword evidence="10" id="KW-0496">Mitochondrion</keyword>
<dbReference type="GO" id="GO:0046872">
    <property type="term" value="F:metal ion binding"/>
    <property type="evidence" value="ECO:0007669"/>
    <property type="project" value="UniProtKB-KW"/>
</dbReference>
<proteinExistence type="inferred from homology"/>
<dbReference type="PRINTS" id="PR00604">
    <property type="entry name" value="CYTCHRMECIAB"/>
</dbReference>
<keyword evidence="7 8" id="KW-0408">Iron</keyword>
<evidence type="ECO:0000256" key="7">
    <source>
        <dbReference type="ARBA" id="ARBA00023004"/>
    </source>
</evidence>
<dbReference type="OrthoDB" id="449280at2759"/>
<dbReference type="Gene3D" id="1.10.760.10">
    <property type="entry name" value="Cytochrome c-like domain"/>
    <property type="match status" value="1"/>
</dbReference>
<evidence type="ECO:0000256" key="3">
    <source>
        <dbReference type="ARBA" id="ARBA00022448"/>
    </source>
</evidence>
<dbReference type="OMA" id="YQKLDMA"/>
<evidence type="ECO:0000256" key="2">
    <source>
        <dbReference type="ARBA" id="ARBA00006488"/>
    </source>
</evidence>
<dbReference type="PROSITE" id="PS51007">
    <property type="entry name" value="CYTC"/>
    <property type="match status" value="1"/>
</dbReference>
<dbReference type="PANTHER" id="PTHR11961">
    <property type="entry name" value="CYTOCHROME C"/>
    <property type="match status" value="1"/>
</dbReference>
<organism evidence="12 13">
    <name type="scientific">Strongylocentrotus purpuratus</name>
    <name type="common">Purple sea urchin</name>
    <dbReference type="NCBI Taxonomy" id="7668"/>
    <lineage>
        <taxon>Eukaryota</taxon>
        <taxon>Metazoa</taxon>
        <taxon>Echinodermata</taxon>
        <taxon>Eleutherozoa</taxon>
        <taxon>Echinozoa</taxon>
        <taxon>Echinoidea</taxon>
        <taxon>Euechinoidea</taxon>
        <taxon>Echinacea</taxon>
        <taxon>Camarodonta</taxon>
        <taxon>Echinidea</taxon>
        <taxon>Strongylocentrotidae</taxon>
        <taxon>Strongylocentrotus</taxon>
    </lineage>
</organism>
<dbReference type="InterPro" id="IPR002327">
    <property type="entry name" value="Cyt_c_1A/1B"/>
</dbReference>
<feature type="domain" description="Cytochrome c" evidence="11">
    <location>
        <begin position="23"/>
        <end position="123"/>
    </location>
</feature>
<dbReference type="AlphaFoldDB" id="A0A7M7PAB8"/>
<dbReference type="GO" id="GO:0006122">
    <property type="term" value="P:mitochondrial electron transport, ubiquinol to cytochrome c"/>
    <property type="evidence" value="ECO:0000318"/>
    <property type="project" value="GO_Central"/>
</dbReference>
<reference evidence="12" key="2">
    <citation type="submission" date="2021-01" db="UniProtKB">
        <authorList>
            <consortium name="EnsemblMetazoa"/>
        </authorList>
    </citation>
    <scope>IDENTIFICATION</scope>
</reference>
<evidence type="ECO:0000313" key="12">
    <source>
        <dbReference type="EnsemblMetazoa" id="XP_030846209"/>
    </source>
</evidence>
<protein>
    <recommendedName>
        <fullName evidence="11">Cytochrome c domain-containing protein</fullName>
    </recommendedName>
</protein>
<evidence type="ECO:0000256" key="9">
    <source>
        <dbReference type="RuleBase" id="RU004426"/>
    </source>
</evidence>
<dbReference type="Proteomes" id="UP000007110">
    <property type="component" value="Unassembled WGS sequence"/>
</dbReference>
<dbReference type="GeneID" id="582864"/>
<dbReference type="GO" id="GO:0009055">
    <property type="term" value="F:electron transfer activity"/>
    <property type="evidence" value="ECO:0000318"/>
    <property type="project" value="GO_Central"/>
</dbReference>
<keyword evidence="5 8" id="KW-0479">Metal-binding</keyword>
<evidence type="ECO:0000256" key="10">
    <source>
        <dbReference type="RuleBase" id="RU004427"/>
    </source>
</evidence>
<reference evidence="13" key="1">
    <citation type="submission" date="2015-02" db="EMBL/GenBank/DDBJ databases">
        <title>Genome sequencing for Strongylocentrotus purpuratus.</title>
        <authorList>
            <person name="Murali S."/>
            <person name="Liu Y."/>
            <person name="Vee V."/>
            <person name="English A."/>
            <person name="Wang M."/>
            <person name="Skinner E."/>
            <person name="Han Y."/>
            <person name="Muzny D.M."/>
            <person name="Worley K.C."/>
            <person name="Gibbs R.A."/>
        </authorList>
    </citation>
    <scope>NUCLEOTIDE SEQUENCE</scope>
</reference>
<keyword evidence="3 10" id="KW-0813">Transport</keyword>
<comment type="subcellular location">
    <subcellularLocation>
        <location evidence="1">Mitochondrion intermembrane space</location>
    </subcellularLocation>
</comment>
<evidence type="ECO:0000256" key="6">
    <source>
        <dbReference type="ARBA" id="ARBA00022982"/>
    </source>
</evidence>
<dbReference type="RefSeq" id="XP_030846209.1">
    <property type="nucleotide sequence ID" value="XM_030990349.1"/>
</dbReference>
<evidence type="ECO:0000256" key="8">
    <source>
        <dbReference type="PROSITE-ProRule" id="PRU00433"/>
    </source>
</evidence>
<keyword evidence="13" id="KW-1185">Reference proteome</keyword>
<keyword evidence="6 10" id="KW-0249">Electron transport</keyword>
<comment type="function">
    <text evidence="10">Electron carrier protein. The oxidized form of the cytochrome c heme group can accept an electron from the heme group of the cytochrome c1 subunit of cytochrome reductase. Cytochrome c then transfers this electron to the cytochrome oxidase complex, the final protein carrier in the mitochondrial electron-transport chain.</text>
</comment>
<keyword evidence="10" id="KW-0679">Respiratory chain</keyword>
<dbReference type="EnsemblMetazoa" id="XM_030990349">
    <property type="protein sequence ID" value="XP_030846209"/>
    <property type="gene ID" value="LOC582864"/>
</dbReference>
<dbReference type="GO" id="GO:0005758">
    <property type="term" value="C:mitochondrial intermembrane space"/>
    <property type="evidence" value="ECO:0000318"/>
    <property type="project" value="GO_Central"/>
</dbReference>
<evidence type="ECO:0000256" key="1">
    <source>
        <dbReference type="ARBA" id="ARBA00004569"/>
    </source>
</evidence>
<accession>A0A7M7PAB8</accession>
<comment type="PTM">
    <text evidence="10">Binds 1 heme group per subunit.</text>
</comment>
<dbReference type="FunFam" id="1.10.760.10:FF:000062">
    <property type="entry name" value="Cytochrome c family protein"/>
    <property type="match status" value="1"/>
</dbReference>
<dbReference type="GO" id="GO:0020037">
    <property type="term" value="F:heme binding"/>
    <property type="evidence" value="ECO:0007669"/>
    <property type="project" value="InterPro"/>
</dbReference>
<keyword evidence="4 8" id="KW-0349">Heme</keyword>
<dbReference type="InterPro" id="IPR009056">
    <property type="entry name" value="Cyt_c-like_dom"/>
</dbReference>
<dbReference type="Pfam" id="PF00034">
    <property type="entry name" value="Cytochrom_C"/>
    <property type="match status" value="1"/>
</dbReference>
<dbReference type="GO" id="GO:0006123">
    <property type="term" value="P:mitochondrial electron transport, cytochrome c to oxygen"/>
    <property type="evidence" value="ECO:0000318"/>
    <property type="project" value="GO_Central"/>
</dbReference>
<dbReference type="KEGG" id="spu:582864"/>
<dbReference type="InParanoid" id="A0A7M7PAB8"/>
<sequence>MMGNKVPYQKLDMAANDDVIPPVDPEKGAEIFREHCAGCHDIDKSGEHRAGPNLMGVWGREANTIEGFAFVESDEKKGVIWGDKTIYDFLEKPHIPGTKFIFRELRGKAEEKANLVAYLKKTTDPRIHDRVKLAFLLTLDGKIAMVTGRHHLELHYCHYQSIL</sequence>
<evidence type="ECO:0000256" key="4">
    <source>
        <dbReference type="ARBA" id="ARBA00022617"/>
    </source>
</evidence>
<comment type="similarity">
    <text evidence="2 9">Belongs to the cytochrome c family.</text>
</comment>
<evidence type="ECO:0000259" key="11">
    <source>
        <dbReference type="PROSITE" id="PS51007"/>
    </source>
</evidence>
<name>A0A7M7PAB8_STRPU</name>
<evidence type="ECO:0000256" key="5">
    <source>
        <dbReference type="ARBA" id="ARBA00022723"/>
    </source>
</evidence>
<dbReference type="InterPro" id="IPR036909">
    <property type="entry name" value="Cyt_c-like_dom_sf"/>
</dbReference>
<dbReference type="SUPFAM" id="SSF46626">
    <property type="entry name" value="Cytochrome c"/>
    <property type="match status" value="1"/>
</dbReference>